<keyword evidence="2" id="KW-1185">Reference proteome</keyword>
<gene>
    <name evidence="1" type="ORF">LTS18_013261</name>
</gene>
<reference evidence="1" key="1">
    <citation type="submission" date="2024-09" db="EMBL/GenBank/DDBJ databases">
        <title>Black Yeasts Isolated from many extreme environments.</title>
        <authorList>
            <person name="Coleine C."/>
            <person name="Stajich J.E."/>
            <person name="Selbmann L."/>
        </authorList>
    </citation>
    <scope>NUCLEOTIDE SEQUENCE</scope>
    <source>
        <strain evidence="1">CCFEE 5737</strain>
    </source>
</reference>
<evidence type="ECO:0000313" key="1">
    <source>
        <dbReference type="EMBL" id="KAK3046921.1"/>
    </source>
</evidence>
<comment type="caution">
    <text evidence="1">The sequence shown here is derived from an EMBL/GenBank/DDBJ whole genome shotgun (WGS) entry which is preliminary data.</text>
</comment>
<evidence type="ECO:0000313" key="2">
    <source>
        <dbReference type="Proteomes" id="UP001186974"/>
    </source>
</evidence>
<dbReference type="Proteomes" id="UP001186974">
    <property type="component" value="Unassembled WGS sequence"/>
</dbReference>
<feature type="non-terminal residue" evidence="1">
    <location>
        <position position="79"/>
    </location>
</feature>
<organism evidence="1 2">
    <name type="scientific">Coniosporium uncinatum</name>
    <dbReference type="NCBI Taxonomy" id="93489"/>
    <lineage>
        <taxon>Eukaryota</taxon>
        <taxon>Fungi</taxon>
        <taxon>Dikarya</taxon>
        <taxon>Ascomycota</taxon>
        <taxon>Pezizomycotina</taxon>
        <taxon>Dothideomycetes</taxon>
        <taxon>Dothideomycetes incertae sedis</taxon>
        <taxon>Coniosporium</taxon>
    </lineage>
</organism>
<proteinExistence type="predicted"/>
<protein>
    <submittedName>
        <fullName evidence="1">Uncharacterized protein</fullName>
    </submittedName>
</protein>
<sequence length="79" mass="8879">MTRLPVVALLLFSILINASPVARTSPQHIAFEDELQIPPTKKPLTTYTDPETGKSIDFYEVEVQSFRRKFFPTLGAADL</sequence>
<name>A0ACC3CWQ0_9PEZI</name>
<accession>A0ACC3CWQ0</accession>
<dbReference type="EMBL" id="JAWDJW010010408">
    <property type="protein sequence ID" value="KAK3046921.1"/>
    <property type="molecule type" value="Genomic_DNA"/>
</dbReference>